<sequence>MGVVDVTVACNTSKFGCPTSPQKGRFCPENFGRLEDNTCAHISKCPKNSGTRLLLEVIKSEQQRYP</sequence>
<dbReference type="Proteomes" id="UP000887575">
    <property type="component" value="Unassembled WGS sequence"/>
</dbReference>
<accession>A0AAF3EE25</accession>
<keyword evidence="1" id="KW-1185">Reference proteome</keyword>
<protein>
    <submittedName>
        <fullName evidence="2">Uncharacterized protein</fullName>
    </submittedName>
</protein>
<reference evidence="2" key="1">
    <citation type="submission" date="2024-02" db="UniProtKB">
        <authorList>
            <consortium name="WormBaseParasite"/>
        </authorList>
    </citation>
    <scope>IDENTIFICATION</scope>
</reference>
<dbReference type="AlphaFoldDB" id="A0AAF3EE25"/>
<name>A0AAF3EE25_9BILA</name>
<organism evidence="1 2">
    <name type="scientific">Mesorhabditis belari</name>
    <dbReference type="NCBI Taxonomy" id="2138241"/>
    <lineage>
        <taxon>Eukaryota</taxon>
        <taxon>Metazoa</taxon>
        <taxon>Ecdysozoa</taxon>
        <taxon>Nematoda</taxon>
        <taxon>Chromadorea</taxon>
        <taxon>Rhabditida</taxon>
        <taxon>Rhabditina</taxon>
        <taxon>Rhabditomorpha</taxon>
        <taxon>Rhabditoidea</taxon>
        <taxon>Rhabditidae</taxon>
        <taxon>Mesorhabditinae</taxon>
        <taxon>Mesorhabditis</taxon>
    </lineage>
</organism>
<evidence type="ECO:0000313" key="1">
    <source>
        <dbReference type="Proteomes" id="UP000887575"/>
    </source>
</evidence>
<dbReference type="WBParaSite" id="MBELARI_LOCUS12227">
    <property type="protein sequence ID" value="MBELARI_LOCUS12227"/>
    <property type="gene ID" value="MBELARI_LOCUS12227"/>
</dbReference>
<proteinExistence type="predicted"/>
<evidence type="ECO:0000313" key="2">
    <source>
        <dbReference type="WBParaSite" id="MBELARI_LOCUS12227"/>
    </source>
</evidence>